<evidence type="ECO:0000313" key="2">
    <source>
        <dbReference type="Proteomes" id="UP000823893"/>
    </source>
</evidence>
<sequence length="629" mass="68710">MTDHEKKIEIMRKYYKEIETSPEFFIKGEIPSKRVDNALEKFASGMDRNSMIGFYDTTVTGSGKSGYIFTDTKVYYLEMLEKPKKLWYDDIKSMELVNQYRQKDCDRGLQFNLYDGSTVVWTACFLNKTPLLKFFNEILEFVNQSEKFTEESIDYKKQFEESAVAGGSAMGTFGTVNKLFEEEKFHARQGHGFAAERANNLYDKITRHDAKILGDNNALNGADRIVDGMEIQSKYCKTGSRCINECFSEDGKGVFRYYSQNGKPMQIEVPSDKYDAAVAAMEEKIKRGQVNGVTDPTEAKSIVRKGHFTYEQAKNIAKAGTVESLTYDAVNGAIIASSAFGISTVVTFATSVWSGDDLDIALKNAAFSGIKVGGTAFITSILASQLSKAGFNSALVGSSEAIVSLMGPKASALLVNAFRSGSNIYGAAAMKSAAKLLRGNVITAGVTVVVLSSFDIANIFRGRISGKQLFKNLANTTSTVAGGTAGWIGGAAVGSAIFPGVGTIVGGIIGSLGAGAIANKATDTVLGAFIEDDADEMVRIIERKFTDLANEYLLNQKEAERIIDALKDRLDGKMLKEMFAKSDRYAYAQSILVPLIEKEISKRKHIKIPTNEQMLIAIREIIEGVEEAS</sequence>
<evidence type="ECO:0008006" key="3">
    <source>
        <dbReference type="Google" id="ProtNLM"/>
    </source>
</evidence>
<dbReference type="AlphaFoldDB" id="A0A9D2N621"/>
<evidence type="ECO:0000313" key="1">
    <source>
        <dbReference type="EMBL" id="HJC11541.1"/>
    </source>
</evidence>
<protein>
    <recommendedName>
        <fullName evidence="3">Inner membrane protein yeeR</fullName>
    </recommendedName>
</protein>
<dbReference type="EMBL" id="DWWV01000163">
    <property type="protein sequence ID" value="HJC11541.1"/>
    <property type="molecule type" value="Genomic_DNA"/>
</dbReference>
<organism evidence="1 2">
    <name type="scientific">Candidatus Blautia merdigallinarum</name>
    <dbReference type="NCBI Taxonomy" id="2838495"/>
    <lineage>
        <taxon>Bacteria</taxon>
        <taxon>Bacillati</taxon>
        <taxon>Bacillota</taxon>
        <taxon>Clostridia</taxon>
        <taxon>Lachnospirales</taxon>
        <taxon>Lachnospiraceae</taxon>
        <taxon>Blautia</taxon>
    </lineage>
</organism>
<gene>
    <name evidence="1" type="ORF">H9935_12195</name>
</gene>
<name>A0A9D2N621_9FIRM</name>
<reference evidence="1" key="2">
    <citation type="submission" date="2021-04" db="EMBL/GenBank/DDBJ databases">
        <authorList>
            <person name="Gilroy R."/>
        </authorList>
    </citation>
    <scope>NUCLEOTIDE SEQUENCE</scope>
    <source>
        <strain evidence="1">ChiSxjej6B18-287</strain>
    </source>
</reference>
<dbReference type="Proteomes" id="UP000823893">
    <property type="component" value="Unassembled WGS sequence"/>
</dbReference>
<reference evidence="1" key="1">
    <citation type="journal article" date="2021" name="PeerJ">
        <title>Extensive microbial diversity within the chicken gut microbiome revealed by metagenomics and culture.</title>
        <authorList>
            <person name="Gilroy R."/>
            <person name="Ravi A."/>
            <person name="Getino M."/>
            <person name="Pursley I."/>
            <person name="Horton D.L."/>
            <person name="Alikhan N.F."/>
            <person name="Baker D."/>
            <person name="Gharbi K."/>
            <person name="Hall N."/>
            <person name="Watson M."/>
            <person name="Adriaenssens E.M."/>
            <person name="Foster-Nyarko E."/>
            <person name="Jarju S."/>
            <person name="Secka A."/>
            <person name="Antonio M."/>
            <person name="Oren A."/>
            <person name="Chaudhuri R.R."/>
            <person name="La Ragione R."/>
            <person name="Hildebrand F."/>
            <person name="Pallen M.J."/>
        </authorList>
    </citation>
    <scope>NUCLEOTIDE SEQUENCE</scope>
    <source>
        <strain evidence="1">ChiSxjej6B18-287</strain>
    </source>
</reference>
<accession>A0A9D2N621</accession>
<proteinExistence type="predicted"/>
<comment type="caution">
    <text evidence="1">The sequence shown here is derived from an EMBL/GenBank/DDBJ whole genome shotgun (WGS) entry which is preliminary data.</text>
</comment>